<dbReference type="EMBL" id="CP002830">
    <property type="protein sequence ID" value="AEI62975.1"/>
    <property type="molecule type" value="Genomic_DNA"/>
</dbReference>
<dbReference type="AlphaFoldDB" id="F8CPV2"/>
<dbReference type="GO" id="GO:0016887">
    <property type="term" value="F:ATP hydrolysis activity"/>
    <property type="evidence" value="ECO:0007669"/>
    <property type="project" value="InterPro"/>
</dbReference>
<gene>
    <name evidence="2" type="ordered locus">LILAB_05270</name>
</gene>
<dbReference type="GO" id="GO:0005524">
    <property type="term" value="F:ATP binding"/>
    <property type="evidence" value="ECO:0007669"/>
    <property type="project" value="InterPro"/>
</dbReference>
<organism evidence="2 3">
    <name type="scientific">Myxococcus fulvus (strain ATCC BAA-855 / HW-1)</name>
    <dbReference type="NCBI Taxonomy" id="483219"/>
    <lineage>
        <taxon>Bacteria</taxon>
        <taxon>Pseudomonadati</taxon>
        <taxon>Myxococcota</taxon>
        <taxon>Myxococcia</taxon>
        <taxon>Myxococcales</taxon>
        <taxon>Cystobacterineae</taxon>
        <taxon>Myxococcaceae</taxon>
        <taxon>Myxococcus</taxon>
    </lineage>
</organism>
<dbReference type="eggNOG" id="COG3950">
    <property type="taxonomic scope" value="Bacteria"/>
</dbReference>
<sequence>MFDRLELHHVGPAPELVFDFAHRLNLITGDNGVGKTFILDVAWWALTRTWAGHPAAPHRGAGLKPRIAFEFEGKRRPVRYSSEYDFKSQSWTLKGGRPPNPGMVLYARVDGSFSVWDPARNYWRNAPSLGVDAPDRPPAYLFSSQEVWDGLKPDGKYLCNGLIADWASWQGSNKEPYRQLRQALHALSPSDAELLVPGELTRISLEDVRDMPTLRTGYGQEVPVVYASAGVRRVITLAYLLVWTWQEHLQASRLMNQDATRSIIFLIDEVEAHLHPRWQRTVLRSLLKVMEALTGAGDVQVQILAVTHSPLLLASLEPLFDANEDALWHLNLQNREVVLHKEEWHRRGDANSWLVSEIFDLKEPRSLEAEQAIKRAEGLMERRHGVSSDEFTETRDALRASLPEIDPFWLRWRFWAREAGFMQ</sequence>
<proteinExistence type="predicted"/>
<reference evidence="2 3" key="1">
    <citation type="journal article" date="2011" name="J. Bacteriol.">
        <title>Genome sequence of the halotolerant marine bacterium Myxococcus fulvus HW-1.</title>
        <authorList>
            <person name="Li Z.F."/>
            <person name="Li X."/>
            <person name="Liu H."/>
            <person name="Liu X."/>
            <person name="Han K."/>
            <person name="Wu Z.H."/>
            <person name="Hu W."/>
            <person name="Li F.F."/>
            <person name="Li Y.Z."/>
        </authorList>
    </citation>
    <scope>NUCLEOTIDE SEQUENCE [LARGE SCALE GENOMIC DNA]</scope>
    <source>
        <strain evidence="3">ATCC BAA-855 / HW-1</strain>
    </source>
</reference>
<evidence type="ECO:0000259" key="1">
    <source>
        <dbReference type="Pfam" id="PF13304"/>
    </source>
</evidence>
<dbReference type="KEGG" id="mfu:LILAB_05270"/>
<dbReference type="PANTHER" id="PTHR43581:SF4">
    <property type="entry name" value="ATP_GTP PHOSPHATASE"/>
    <property type="match status" value="1"/>
</dbReference>
<dbReference type="InterPro" id="IPR051396">
    <property type="entry name" value="Bact_Antivir_Def_Nuclease"/>
</dbReference>
<dbReference type="InterPro" id="IPR027417">
    <property type="entry name" value="P-loop_NTPase"/>
</dbReference>
<dbReference type="Proteomes" id="UP000000488">
    <property type="component" value="Chromosome"/>
</dbReference>
<dbReference type="HOGENOM" id="CLU_030088_0_0_7"/>
<dbReference type="PANTHER" id="PTHR43581">
    <property type="entry name" value="ATP/GTP PHOSPHATASE"/>
    <property type="match status" value="1"/>
</dbReference>
<dbReference type="SUPFAM" id="SSF52540">
    <property type="entry name" value="P-loop containing nucleoside triphosphate hydrolases"/>
    <property type="match status" value="1"/>
</dbReference>
<name>F8CPV2_MYXFH</name>
<feature type="domain" description="ATPase AAA-type core" evidence="1">
    <location>
        <begin position="24"/>
        <end position="314"/>
    </location>
</feature>
<protein>
    <recommendedName>
        <fullName evidence="1">ATPase AAA-type core domain-containing protein</fullName>
    </recommendedName>
</protein>
<dbReference type="Gene3D" id="3.40.50.300">
    <property type="entry name" value="P-loop containing nucleotide triphosphate hydrolases"/>
    <property type="match status" value="2"/>
</dbReference>
<dbReference type="InterPro" id="IPR003959">
    <property type="entry name" value="ATPase_AAA_core"/>
</dbReference>
<evidence type="ECO:0000313" key="2">
    <source>
        <dbReference type="EMBL" id="AEI62975.1"/>
    </source>
</evidence>
<accession>F8CPV2</accession>
<evidence type="ECO:0000313" key="3">
    <source>
        <dbReference type="Proteomes" id="UP000000488"/>
    </source>
</evidence>
<dbReference type="STRING" id="483219.LILAB_05270"/>
<dbReference type="Pfam" id="PF13304">
    <property type="entry name" value="AAA_21"/>
    <property type="match status" value="1"/>
</dbReference>